<evidence type="ECO:0000256" key="1">
    <source>
        <dbReference type="PROSITE-ProRule" id="PRU00042"/>
    </source>
</evidence>
<dbReference type="EMBL" id="BX284603">
    <property type="protein sequence ID" value="CCD73348.1"/>
    <property type="molecule type" value="Genomic_DNA"/>
</dbReference>
<keyword evidence="1" id="KW-0862">Zinc</keyword>
<dbReference type="UCSC" id="T20H4.2">
    <property type="organism name" value="c. elegans"/>
</dbReference>
<protein>
    <submittedName>
        <fullName evidence="4">C2H2-type domain-containing protein</fullName>
    </submittedName>
</protein>
<dbReference type="PaxDb" id="6239-T20H4.2"/>
<keyword evidence="1" id="KW-0863">Zinc-finger</keyword>
<feature type="compositionally biased region" description="Low complexity" evidence="2">
    <location>
        <begin position="82"/>
        <end position="92"/>
    </location>
</feature>
<dbReference type="eggNOG" id="KOG1721">
    <property type="taxonomic scope" value="Eukaryota"/>
</dbReference>
<dbReference type="Bgee" id="WBGene00020635">
    <property type="expression patterns" value="Expressed in adult organism and 2 other cell types or tissues"/>
</dbReference>
<dbReference type="CTD" id="188663"/>
<dbReference type="AlphaFoldDB" id="Q22621"/>
<dbReference type="PIR" id="T16916">
    <property type="entry name" value="T16916"/>
</dbReference>
<dbReference type="OMA" id="NESEPEH"/>
<dbReference type="HOGENOM" id="CLU_1181131_0_0_1"/>
<dbReference type="GeneID" id="188663"/>
<dbReference type="InterPro" id="IPR013087">
    <property type="entry name" value="Znf_C2H2_type"/>
</dbReference>
<dbReference type="STRING" id="6239.T20H4.2.1"/>
<dbReference type="Proteomes" id="UP000001940">
    <property type="component" value="Chromosome III"/>
</dbReference>
<gene>
    <name evidence="4 6" type="primary">ztf-31</name>
    <name evidence="4" type="ORF">CELE_T20H4.2</name>
    <name evidence="6" type="ORF">T20H4.2</name>
</gene>
<dbReference type="IntAct" id="Q22621">
    <property type="interactions" value="6"/>
</dbReference>
<dbReference type="PROSITE" id="PS00028">
    <property type="entry name" value="ZINC_FINGER_C2H2_1"/>
    <property type="match status" value="1"/>
</dbReference>
<evidence type="ECO:0000313" key="5">
    <source>
        <dbReference type="Proteomes" id="UP000001940"/>
    </source>
</evidence>
<organism evidence="4 5">
    <name type="scientific">Caenorhabditis elegans</name>
    <dbReference type="NCBI Taxonomy" id="6239"/>
    <lineage>
        <taxon>Eukaryota</taxon>
        <taxon>Metazoa</taxon>
        <taxon>Ecdysozoa</taxon>
        <taxon>Nematoda</taxon>
        <taxon>Chromadorea</taxon>
        <taxon>Rhabditida</taxon>
        <taxon>Rhabditina</taxon>
        <taxon>Rhabditomorpha</taxon>
        <taxon>Rhabditoidea</taxon>
        <taxon>Rhabditidae</taxon>
        <taxon>Peloderinae</taxon>
        <taxon>Caenorhabditis</taxon>
    </lineage>
</organism>
<keyword evidence="5" id="KW-1185">Reference proteome</keyword>
<feature type="compositionally biased region" description="Basic and acidic residues" evidence="2">
    <location>
        <begin position="62"/>
        <end position="73"/>
    </location>
</feature>
<keyword evidence="1" id="KW-0479">Metal-binding</keyword>
<dbReference type="InParanoid" id="Q22621"/>
<proteinExistence type="predicted"/>
<reference evidence="4 5" key="1">
    <citation type="journal article" date="1998" name="Science">
        <title>Genome sequence of the nematode C. elegans: a platform for investigating biology.</title>
        <authorList>
            <consortium name="The C. elegans sequencing consortium"/>
            <person name="Sulson J.E."/>
            <person name="Waterston R."/>
        </authorList>
    </citation>
    <scope>NUCLEOTIDE SEQUENCE [LARGE SCALE GENOMIC DNA]</scope>
    <source>
        <strain evidence="4 5">Bristol N2</strain>
    </source>
</reference>
<dbReference type="RefSeq" id="NP_498597.1">
    <property type="nucleotide sequence ID" value="NM_066196.2"/>
</dbReference>
<dbReference type="FunCoup" id="Q22621">
    <property type="interactions" value="828"/>
</dbReference>
<name>Q22621_CAEEL</name>
<sequence length="235" mass="28020">MSSSSESDSEGERKLPLSYRRKRRRDSSSTTNSEVSDNDRKKRQNEKRRSRESSKMKHQKTAKRDKPMWKEEGEISCDSESDVCNSSSSNNRSRCRDRRRRTDYGRRRHRNSDSRSHERWSTRRRQTTPEGNFRCDECGCNHYTLKGLIHHEMNDHNLNAKCHLCQKSFENKKTFREHCELDHTPEVVRCVFCKSSFDQPLEMNDEQWAHFFAHIYGEILYSRLADYEDRALNTA</sequence>
<evidence type="ECO:0000259" key="3">
    <source>
        <dbReference type="PROSITE" id="PS50157"/>
    </source>
</evidence>
<dbReference type="Gene3D" id="3.30.160.60">
    <property type="entry name" value="Classic Zinc Finger"/>
    <property type="match status" value="1"/>
</dbReference>
<dbReference type="SMART" id="SM00355">
    <property type="entry name" value="ZnF_C2H2"/>
    <property type="match status" value="2"/>
</dbReference>
<dbReference type="AGR" id="WB:WBGene00020635"/>
<feature type="domain" description="C2H2-type" evidence="3">
    <location>
        <begin position="160"/>
        <end position="188"/>
    </location>
</feature>
<dbReference type="PROSITE" id="PS50157">
    <property type="entry name" value="ZINC_FINGER_C2H2_2"/>
    <property type="match status" value="1"/>
</dbReference>
<dbReference type="WormBase" id="T20H4.2">
    <property type="protein sequence ID" value="CE00749"/>
    <property type="gene ID" value="WBGene00020635"/>
    <property type="gene designation" value="ztf-31"/>
</dbReference>
<dbReference type="OrthoDB" id="5868031at2759"/>
<evidence type="ECO:0000313" key="6">
    <source>
        <dbReference type="WormBase" id="T20H4.2"/>
    </source>
</evidence>
<accession>Q22621</accession>
<dbReference type="KEGG" id="cel:CELE_T20H4.2"/>
<dbReference type="GO" id="GO:0008270">
    <property type="term" value="F:zinc ion binding"/>
    <property type="evidence" value="ECO:0007669"/>
    <property type="project" value="UniProtKB-KW"/>
</dbReference>
<evidence type="ECO:0000256" key="2">
    <source>
        <dbReference type="SAM" id="MobiDB-lite"/>
    </source>
</evidence>
<feature type="compositionally biased region" description="Basic and acidic residues" evidence="2">
    <location>
        <begin position="100"/>
        <end position="121"/>
    </location>
</feature>
<evidence type="ECO:0000313" key="4">
    <source>
        <dbReference type="EMBL" id="CCD73348.1"/>
    </source>
</evidence>
<feature type="region of interest" description="Disordered" evidence="2">
    <location>
        <begin position="1"/>
        <end position="129"/>
    </location>
</feature>